<dbReference type="GO" id="GO:0005829">
    <property type="term" value="C:cytosol"/>
    <property type="evidence" value="ECO:0007669"/>
    <property type="project" value="InterPro"/>
</dbReference>
<dbReference type="WBParaSite" id="TMUE_1000003306.1">
    <property type="protein sequence ID" value="TMUE_1000003306.1"/>
    <property type="gene ID" value="WBGene00302473"/>
</dbReference>
<dbReference type="Pfam" id="PF22700">
    <property type="entry name" value="MVD-like_N"/>
    <property type="match status" value="1"/>
</dbReference>
<sequence>MAVSSKGEASLKESVQIRAPVNLALVKYWGKLDECQMIPLNDSISITINELFVDTRITAIDGSEDRVSVNGRVVEADDFGRFRRVFDKLRAITGSTKRFHVVSESLFPASAGLASSAAGFSAIAYGLSVMYNLDKDVACELARLGSGSACRSIYPGFVHWIVNKEASSVANRCEVIAEADYWPELCVMVLIGTEEPKHCSSTDGMDASVQTSELLKYRVESCVPKHIKQARDAILERNFAALAEVVMRESDQLHAICLDTYPPLLYLNEFSRQLMFLVHGYNELAGEMRVAYSFDAGCNCFVICRQSEVEQFLPYVCYYFGDVDDRPVVCGWSEELKCTDVLTVSEITEIIKSSSAEWQDCAQLLNFSDLCAFFEHLPYNFRLINSGQDGSDVQVRYFPLVKDAVCSQNVQFCLDRQPKSIVPRRKRTDKQVSIPTTSFKAQVDSCAFLMFAFLELGRWNVSLLSLTKFLVDADMPKYMKVRCFGATQIYGLAPIPVL</sequence>
<organism evidence="3 4">
    <name type="scientific">Trichuris muris</name>
    <name type="common">Mouse whipworm</name>
    <dbReference type="NCBI Taxonomy" id="70415"/>
    <lineage>
        <taxon>Eukaryota</taxon>
        <taxon>Metazoa</taxon>
        <taxon>Ecdysozoa</taxon>
        <taxon>Nematoda</taxon>
        <taxon>Enoplea</taxon>
        <taxon>Dorylaimia</taxon>
        <taxon>Trichinellida</taxon>
        <taxon>Trichuridae</taxon>
        <taxon>Trichuris</taxon>
    </lineage>
</organism>
<dbReference type="InterPro" id="IPR014721">
    <property type="entry name" value="Ribsml_uS5_D2-typ_fold_subgr"/>
</dbReference>
<dbReference type="InterPro" id="IPR053859">
    <property type="entry name" value="MVD-like_N"/>
</dbReference>
<feature type="domain" description="Mvd1 C-terminal" evidence="1">
    <location>
        <begin position="187"/>
        <end position="338"/>
    </location>
</feature>
<dbReference type="InterPro" id="IPR036554">
    <property type="entry name" value="GHMP_kinase_C_sf"/>
</dbReference>
<dbReference type="SUPFAM" id="SSF55060">
    <property type="entry name" value="GHMP Kinase, C-terminal domain"/>
    <property type="match status" value="1"/>
</dbReference>
<dbReference type="Gene3D" id="3.30.70.890">
    <property type="entry name" value="GHMP kinase, C-terminal domain"/>
    <property type="match status" value="1"/>
</dbReference>
<dbReference type="GO" id="GO:0004163">
    <property type="term" value="F:diphosphomevalonate decarboxylase activity"/>
    <property type="evidence" value="ECO:0007669"/>
    <property type="project" value="InterPro"/>
</dbReference>
<dbReference type="Pfam" id="PF18376">
    <property type="entry name" value="MDD_C"/>
    <property type="match status" value="1"/>
</dbReference>
<reference evidence="4" key="1">
    <citation type="submission" date="2019-12" db="UniProtKB">
        <authorList>
            <consortium name="WormBaseParasite"/>
        </authorList>
    </citation>
    <scope>IDENTIFICATION</scope>
</reference>
<dbReference type="InterPro" id="IPR041431">
    <property type="entry name" value="Mvd1_C"/>
</dbReference>
<keyword evidence="3" id="KW-1185">Reference proteome</keyword>
<evidence type="ECO:0000313" key="4">
    <source>
        <dbReference type="WBParaSite" id="TMUE_1000003306.1"/>
    </source>
</evidence>
<proteinExistence type="predicted"/>
<evidence type="ECO:0000313" key="3">
    <source>
        <dbReference type="Proteomes" id="UP000046395"/>
    </source>
</evidence>
<evidence type="ECO:0000259" key="2">
    <source>
        <dbReference type="Pfam" id="PF22700"/>
    </source>
</evidence>
<protein>
    <submittedName>
        <fullName evidence="4">MDD_C domain-containing protein</fullName>
    </submittedName>
</protein>
<dbReference type="NCBIfam" id="TIGR01240">
    <property type="entry name" value="mevDPdecarb"/>
    <property type="match status" value="1"/>
</dbReference>
<evidence type="ECO:0000259" key="1">
    <source>
        <dbReference type="Pfam" id="PF18376"/>
    </source>
</evidence>
<accession>A0A5S6Q7L8</accession>
<dbReference type="STRING" id="70415.A0A5S6Q7L8"/>
<dbReference type="InterPro" id="IPR029765">
    <property type="entry name" value="Mev_diP_decarb"/>
</dbReference>
<dbReference type="PANTHER" id="PTHR10977:SF3">
    <property type="entry name" value="DIPHOSPHOMEVALONATE DECARBOXYLASE"/>
    <property type="match status" value="1"/>
</dbReference>
<feature type="domain" description="Diphosphomevalonate decarboxylase-like N-terminal" evidence="2">
    <location>
        <begin position="19"/>
        <end position="167"/>
    </location>
</feature>
<dbReference type="Gene3D" id="3.30.230.10">
    <property type="match status" value="1"/>
</dbReference>
<dbReference type="Proteomes" id="UP000046395">
    <property type="component" value="Unassembled WGS sequence"/>
</dbReference>
<dbReference type="InterPro" id="IPR020568">
    <property type="entry name" value="Ribosomal_Su5_D2-typ_SF"/>
</dbReference>
<name>A0A5S6Q7L8_TRIMR</name>
<dbReference type="SUPFAM" id="SSF54211">
    <property type="entry name" value="Ribosomal protein S5 domain 2-like"/>
    <property type="match status" value="1"/>
</dbReference>
<dbReference type="PANTHER" id="PTHR10977">
    <property type="entry name" value="DIPHOSPHOMEVALONATE DECARBOXYLASE"/>
    <property type="match status" value="1"/>
</dbReference>
<dbReference type="AlphaFoldDB" id="A0A5S6Q7L8"/>
<dbReference type="GO" id="GO:0019287">
    <property type="term" value="P:isopentenyl diphosphate biosynthetic process, mevalonate pathway"/>
    <property type="evidence" value="ECO:0007669"/>
    <property type="project" value="InterPro"/>
</dbReference>